<organism evidence="3 4">
    <name type="scientific">Lentinula lateritia</name>
    <dbReference type="NCBI Taxonomy" id="40482"/>
    <lineage>
        <taxon>Eukaryota</taxon>
        <taxon>Fungi</taxon>
        <taxon>Dikarya</taxon>
        <taxon>Basidiomycota</taxon>
        <taxon>Agaricomycotina</taxon>
        <taxon>Agaricomycetes</taxon>
        <taxon>Agaricomycetidae</taxon>
        <taxon>Agaricales</taxon>
        <taxon>Marasmiineae</taxon>
        <taxon>Omphalotaceae</taxon>
        <taxon>Lentinula</taxon>
    </lineage>
</organism>
<evidence type="ECO:0000313" key="3">
    <source>
        <dbReference type="EMBL" id="KAJ4489311.1"/>
    </source>
</evidence>
<keyword evidence="2" id="KW-0812">Transmembrane</keyword>
<feature type="region of interest" description="Disordered" evidence="1">
    <location>
        <begin position="1"/>
        <end position="30"/>
    </location>
</feature>
<dbReference type="EMBL" id="JANVFS010000007">
    <property type="protein sequence ID" value="KAJ4489311.1"/>
    <property type="molecule type" value="Genomic_DNA"/>
</dbReference>
<dbReference type="AlphaFoldDB" id="A0A9W9DX25"/>
<feature type="region of interest" description="Disordered" evidence="1">
    <location>
        <begin position="84"/>
        <end position="107"/>
    </location>
</feature>
<proteinExistence type="predicted"/>
<reference evidence="3" key="2">
    <citation type="journal article" date="2023" name="Proc. Natl. Acad. Sci. U.S.A.">
        <title>A global phylogenomic analysis of the shiitake genus Lentinula.</title>
        <authorList>
            <person name="Sierra-Patev S."/>
            <person name="Min B."/>
            <person name="Naranjo-Ortiz M."/>
            <person name="Looney B."/>
            <person name="Konkel Z."/>
            <person name="Slot J.C."/>
            <person name="Sakamoto Y."/>
            <person name="Steenwyk J.L."/>
            <person name="Rokas A."/>
            <person name="Carro J."/>
            <person name="Camarero S."/>
            <person name="Ferreira P."/>
            <person name="Molpeceres G."/>
            <person name="Ruiz-Duenas F.J."/>
            <person name="Serrano A."/>
            <person name="Henrissat B."/>
            <person name="Drula E."/>
            <person name="Hughes K.W."/>
            <person name="Mata J.L."/>
            <person name="Ishikawa N.K."/>
            <person name="Vargas-Isla R."/>
            <person name="Ushijima S."/>
            <person name="Smith C.A."/>
            <person name="Donoghue J."/>
            <person name="Ahrendt S."/>
            <person name="Andreopoulos W."/>
            <person name="He G."/>
            <person name="LaButti K."/>
            <person name="Lipzen A."/>
            <person name="Ng V."/>
            <person name="Riley R."/>
            <person name="Sandor L."/>
            <person name="Barry K."/>
            <person name="Martinez A.T."/>
            <person name="Xiao Y."/>
            <person name="Gibbons J.G."/>
            <person name="Terashima K."/>
            <person name="Grigoriev I.V."/>
            <person name="Hibbett D."/>
        </authorList>
    </citation>
    <scope>NUCLEOTIDE SEQUENCE</scope>
    <source>
        <strain evidence="3">Sp2 HRB7682 ss15</strain>
    </source>
</reference>
<sequence length="147" mass="16318">MAALLFRPHPQIRTPPDDSGAPSTMEEGTGIHAQSGSLEHRLIGVAIVLALILLAFILWLVLAKRPRRKLRSWGCTCLPAPPERIDNGEYAGNRDGGNRSQSWVTSHDMETHQMYEVGSEPSSFQAKHISQWEVEPSNKIQKGNLQP</sequence>
<feature type="transmembrane region" description="Helical" evidence="2">
    <location>
        <begin position="42"/>
        <end position="62"/>
    </location>
</feature>
<accession>A0A9W9DX25</accession>
<name>A0A9W9DX25_9AGAR</name>
<comment type="caution">
    <text evidence="3">The sequence shown here is derived from an EMBL/GenBank/DDBJ whole genome shotgun (WGS) entry which is preliminary data.</text>
</comment>
<keyword evidence="2" id="KW-1133">Transmembrane helix</keyword>
<reference evidence="3" key="1">
    <citation type="submission" date="2022-08" db="EMBL/GenBank/DDBJ databases">
        <authorList>
            <consortium name="DOE Joint Genome Institute"/>
            <person name="Min B."/>
            <person name="Riley R."/>
            <person name="Sierra-Patev S."/>
            <person name="Naranjo-Ortiz M."/>
            <person name="Looney B."/>
            <person name="Konkel Z."/>
            <person name="Slot J.C."/>
            <person name="Sakamoto Y."/>
            <person name="Steenwyk J.L."/>
            <person name="Rokas A."/>
            <person name="Carro J."/>
            <person name="Camarero S."/>
            <person name="Ferreira P."/>
            <person name="Molpeceres G."/>
            <person name="Ruiz-Duenas F.J."/>
            <person name="Serrano A."/>
            <person name="Henrissat B."/>
            <person name="Drula E."/>
            <person name="Hughes K.W."/>
            <person name="Mata J.L."/>
            <person name="Ishikawa N.K."/>
            <person name="Vargas-Isla R."/>
            <person name="Ushijima S."/>
            <person name="Smith C.A."/>
            <person name="Ahrendt S."/>
            <person name="Andreopoulos W."/>
            <person name="He G."/>
            <person name="Labutti K."/>
            <person name="Lipzen A."/>
            <person name="Ng V."/>
            <person name="Sandor L."/>
            <person name="Barry K."/>
            <person name="Martinez A.T."/>
            <person name="Xiao Y."/>
            <person name="Gibbons J.G."/>
            <person name="Terashima K."/>
            <person name="Hibbett D.S."/>
            <person name="Grigoriev I.V."/>
        </authorList>
    </citation>
    <scope>NUCLEOTIDE SEQUENCE</scope>
    <source>
        <strain evidence="3">Sp2 HRB7682 ss15</strain>
    </source>
</reference>
<dbReference type="Proteomes" id="UP001150238">
    <property type="component" value="Unassembled WGS sequence"/>
</dbReference>
<evidence type="ECO:0000313" key="4">
    <source>
        <dbReference type="Proteomes" id="UP001150238"/>
    </source>
</evidence>
<evidence type="ECO:0000256" key="1">
    <source>
        <dbReference type="SAM" id="MobiDB-lite"/>
    </source>
</evidence>
<evidence type="ECO:0000256" key="2">
    <source>
        <dbReference type="SAM" id="Phobius"/>
    </source>
</evidence>
<protein>
    <submittedName>
        <fullName evidence="3">Uncharacterized protein</fullName>
    </submittedName>
</protein>
<gene>
    <name evidence="3" type="ORF">C8J55DRAFT_486587</name>
</gene>
<keyword evidence="2" id="KW-0472">Membrane</keyword>